<evidence type="ECO:0000313" key="1">
    <source>
        <dbReference type="EMBL" id="SFC97429.1"/>
    </source>
</evidence>
<organism evidence="1 2">
    <name type="scientific">Pragia fontium DSM 5563 = ATCC 49100</name>
    <dbReference type="NCBI Taxonomy" id="1122977"/>
    <lineage>
        <taxon>Bacteria</taxon>
        <taxon>Pseudomonadati</taxon>
        <taxon>Pseudomonadota</taxon>
        <taxon>Gammaproteobacteria</taxon>
        <taxon>Enterobacterales</taxon>
        <taxon>Budviciaceae</taxon>
        <taxon>Pragia</taxon>
    </lineage>
</organism>
<gene>
    <name evidence="1" type="ORF">SAMN02745723_10699</name>
</gene>
<reference evidence="1 2" key="1">
    <citation type="submission" date="2016-10" db="EMBL/GenBank/DDBJ databases">
        <authorList>
            <person name="Varghese N."/>
            <person name="Submissions S."/>
        </authorList>
    </citation>
    <scope>NUCLEOTIDE SEQUENCE [LARGE SCALE GENOMIC DNA]</scope>
    <source>
        <strain evidence="1 2">DSM 5563</strain>
    </source>
</reference>
<sequence>MGFDVSYHPISEQEINEWYFDQIEEIKQGQDCPSTAKTLAEAHNIEDFYINKYLDTLNVGAKTDPTDPFNRTHGLYVAVVQGFFRTYFYTRGSAFSFLIEDHPEFIKYTKPWQKVVPFEITNPLSNNITENYCSGVFIPYEQVIELLNDYNDPTNKQILDNFFSEQRIQVFLKALNYCQQHKLGLLEATEVITPNPTDLNESSCYSNLLNCDPDGLVLYAEAAMEQINQYISQFEAAEAAATEPKKKGFFSRFFGK</sequence>
<dbReference type="RefSeq" id="WP_074822953.1">
    <property type="nucleotide sequence ID" value="NZ_FOLW01000006.1"/>
</dbReference>
<name>A0AAJ4WB96_9GAMM</name>
<dbReference type="EMBL" id="FOLW01000006">
    <property type="protein sequence ID" value="SFC97429.1"/>
    <property type="molecule type" value="Genomic_DNA"/>
</dbReference>
<proteinExistence type="predicted"/>
<evidence type="ECO:0000313" key="2">
    <source>
        <dbReference type="Proteomes" id="UP000226420"/>
    </source>
</evidence>
<accession>A0AAJ4WB96</accession>
<dbReference type="AlphaFoldDB" id="A0AAJ4WB96"/>
<dbReference type="Proteomes" id="UP000226420">
    <property type="component" value="Unassembled WGS sequence"/>
</dbReference>
<comment type="caution">
    <text evidence="1">The sequence shown here is derived from an EMBL/GenBank/DDBJ whole genome shotgun (WGS) entry which is preliminary data.</text>
</comment>
<protein>
    <submittedName>
        <fullName evidence="1">Uncharacterized protein</fullName>
    </submittedName>
</protein>